<dbReference type="InterPro" id="IPR036874">
    <property type="entry name" value="Carbonic_anhydrase_sf"/>
</dbReference>
<dbReference type="Pfam" id="PF00484">
    <property type="entry name" value="Pro_CA"/>
    <property type="match status" value="1"/>
</dbReference>
<comment type="catalytic activity">
    <reaction evidence="5">
        <text>hydrogencarbonate + H(+) = CO2 + H2O</text>
        <dbReference type="Rhea" id="RHEA:10748"/>
        <dbReference type="ChEBI" id="CHEBI:15377"/>
        <dbReference type="ChEBI" id="CHEBI:15378"/>
        <dbReference type="ChEBI" id="CHEBI:16526"/>
        <dbReference type="ChEBI" id="CHEBI:17544"/>
        <dbReference type="EC" id="4.2.1.1"/>
    </reaction>
</comment>
<dbReference type="EMBL" id="QJRY01000001">
    <property type="protein sequence ID" value="PYB77914.1"/>
    <property type="molecule type" value="Genomic_DNA"/>
</dbReference>
<organism evidence="7 8">
    <name type="scientific">Rhizobium wuzhouense</name>
    <dbReference type="NCBI Taxonomy" id="1986026"/>
    <lineage>
        <taxon>Bacteria</taxon>
        <taxon>Pseudomonadati</taxon>
        <taxon>Pseudomonadota</taxon>
        <taxon>Alphaproteobacteria</taxon>
        <taxon>Hyphomicrobiales</taxon>
        <taxon>Rhizobiaceae</taxon>
        <taxon>Rhizobium/Agrobacterium group</taxon>
        <taxon>Rhizobium</taxon>
    </lineage>
</organism>
<gene>
    <name evidence="7" type="ORF">DMY87_01910</name>
</gene>
<keyword evidence="3" id="KW-0862">Zinc</keyword>
<dbReference type="InterPro" id="IPR015892">
    <property type="entry name" value="Carbonic_anhydrase_CS"/>
</dbReference>
<feature type="compositionally biased region" description="Basic and acidic residues" evidence="6">
    <location>
        <begin position="1"/>
        <end position="22"/>
    </location>
</feature>
<evidence type="ECO:0000256" key="5">
    <source>
        <dbReference type="ARBA" id="ARBA00048348"/>
    </source>
</evidence>
<evidence type="ECO:0000256" key="3">
    <source>
        <dbReference type="ARBA" id="ARBA00022833"/>
    </source>
</evidence>
<evidence type="ECO:0000256" key="1">
    <source>
        <dbReference type="ARBA" id="ARBA00006217"/>
    </source>
</evidence>
<dbReference type="PANTHER" id="PTHR11002">
    <property type="entry name" value="CARBONIC ANHYDRASE"/>
    <property type="match status" value="1"/>
</dbReference>
<comment type="similarity">
    <text evidence="1">Belongs to the beta-class carbonic anhydrase family.</text>
</comment>
<accession>A0ABX5NZS2</accession>
<feature type="region of interest" description="Disordered" evidence="6">
    <location>
        <begin position="1"/>
        <end position="53"/>
    </location>
</feature>
<evidence type="ECO:0000313" key="8">
    <source>
        <dbReference type="Proteomes" id="UP000247536"/>
    </source>
</evidence>
<proteinExistence type="inferred from homology"/>
<evidence type="ECO:0000256" key="2">
    <source>
        <dbReference type="ARBA" id="ARBA00012925"/>
    </source>
</evidence>
<keyword evidence="8" id="KW-1185">Reference proteome</keyword>
<dbReference type="PROSITE" id="PS00704">
    <property type="entry name" value="PROK_CO2_ANHYDRASE_1"/>
    <property type="match status" value="1"/>
</dbReference>
<dbReference type="SUPFAM" id="SSF53056">
    <property type="entry name" value="beta-carbonic anhydrase, cab"/>
    <property type="match status" value="1"/>
</dbReference>
<reference evidence="7 8" key="1">
    <citation type="submission" date="2018-06" db="EMBL/GenBank/DDBJ databases">
        <title>Rhizobium wuzhouense sp. nov., isolated from roots of Oryza officinalis.</title>
        <authorList>
            <person name="Yuan T."/>
        </authorList>
    </citation>
    <scope>NUCLEOTIDE SEQUENCE [LARGE SCALE GENOMIC DNA]</scope>
    <source>
        <strain evidence="7 8">W44</strain>
    </source>
</reference>
<evidence type="ECO:0000313" key="7">
    <source>
        <dbReference type="EMBL" id="PYB77914.1"/>
    </source>
</evidence>
<feature type="compositionally biased region" description="Low complexity" evidence="6">
    <location>
        <begin position="32"/>
        <end position="52"/>
    </location>
</feature>
<dbReference type="Gene3D" id="3.40.1050.10">
    <property type="entry name" value="Carbonic anhydrase"/>
    <property type="match status" value="1"/>
</dbReference>
<name>A0ABX5NZS2_9HYPH</name>
<dbReference type="PANTHER" id="PTHR11002:SF79">
    <property type="entry name" value="CARBONIC ANHYDRASE 2"/>
    <property type="match status" value="1"/>
</dbReference>
<dbReference type="SMART" id="SM00947">
    <property type="entry name" value="Pro_CA"/>
    <property type="match status" value="1"/>
</dbReference>
<protein>
    <recommendedName>
        <fullName evidence="2">carbonic anhydrase</fullName>
        <ecNumber evidence="2">4.2.1.1</ecNumber>
    </recommendedName>
</protein>
<dbReference type="Proteomes" id="UP000247536">
    <property type="component" value="Unassembled WGS sequence"/>
</dbReference>
<evidence type="ECO:0000256" key="6">
    <source>
        <dbReference type="SAM" id="MobiDB-lite"/>
    </source>
</evidence>
<sequence>MAQASETKKPAAADAHGVDGHAAEAPAESGHDAPQAAEAKPAAADPHAAPADGLTPKQALAKLKEGNRRFVEDANACAADLAARRTELAGGQHPWAIVLTCSDSRVTPELIFGGVTLGELFVVRNAGNVLDTGALGTIEYGTEHLHAPLVVVMGHKKCGAVAAACDVVKKGAELEGSIGKMVQPILPVALAALFTSEDFVGQTVRNNAVSGTKRITEESAIVSHLVDSGAVKVIAAVYDIETGEVQFIDKIA</sequence>
<dbReference type="InterPro" id="IPR001765">
    <property type="entry name" value="Carbonic_anhydrase"/>
</dbReference>
<comment type="caution">
    <text evidence="7">The sequence shown here is derived from an EMBL/GenBank/DDBJ whole genome shotgun (WGS) entry which is preliminary data.</text>
</comment>
<keyword evidence="4" id="KW-0456">Lyase</keyword>
<dbReference type="EC" id="4.2.1.1" evidence="2"/>
<evidence type="ECO:0000256" key="4">
    <source>
        <dbReference type="ARBA" id="ARBA00023239"/>
    </source>
</evidence>